<dbReference type="AlphaFoldDB" id="A0A285UAJ9"/>
<name>A0A285UAJ9_9HYPH</name>
<evidence type="ECO:0000256" key="1">
    <source>
        <dbReference type="SAM" id="SignalP"/>
    </source>
</evidence>
<dbReference type="PROSITE" id="PS51257">
    <property type="entry name" value="PROKAR_LIPOPROTEIN"/>
    <property type="match status" value="1"/>
</dbReference>
<dbReference type="RefSeq" id="WP_097138648.1">
    <property type="nucleotide sequence ID" value="NZ_OBQD01000005.1"/>
</dbReference>
<evidence type="ECO:0000313" key="2">
    <source>
        <dbReference type="EMBL" id="SOC38920.1"/>
    </source>
</evidence>
<protein>
    <recommendedName>
        <fullName evidence="4">ABC transporter</fullName>
    </recommendedName>
</protein>
<dbReference type="EMBL" id="OBQD01000005">
    <property type="protein sequence ID" value="SOC38920.1"/>
    <property type="molecule type" value="Genomic_DNA"/>
</dbReference>
<evidence type="ECO:0008006" key="4">
    <source>
        <dbReference type="Google" id="ProtNLM"/>
    </source>
</evidence>
<sequence>MSRLLILAVAVISVAGLTACDTVGKGKGKAPPPVEQPAPVYK</sequence>
<keyword evidence="1" id="KW-0732">Signal</keyword>
<reference evidence="2 3" key="1">
    <citation type="submission" date="2017-08" db="EMBL/GenBank/DDBJ databases">
        <authorList>
            <person name="de Groot N.N."/>
        </authorList>
    </citation>
    <scope>NUCLEOTIDE SEQUENCE [LARGE SCALE GENOMIC DNA]</scope>
    <source>
        <strain evidence="2 3">JC85</strain>
    </source>
</reference>
<gene>
    <name evidence="2" type="ORF">SAMN05892877_105329</name>
</gene>
<accession>A0A285UAJ9</accession>
<evidence type="ECO:0000313" key="3">
    <source>
        <dbReference type="Proteomes" id="UP000219167"/>
    </source>
</evidence>
<proteinExistence type="predicted"/>
<feature type="chain" id="PRO_5012267462" description="ABC transporter" evidence="1">
    <location>
        <begin position="20"/>
        <end position="42"/>
    </location>
</feature>
<dbReference type="Proteomes" id="UP000219167">
    <property type="component" value="Unassembled WGS sequence"/>
</dbReference>
<organism evidence="2 3">
    <name type="scientific">Rhizobium subbaraonis</name>
    <dbReference type="NCBI Taxonomy" id="908946"/>
    <lineage>
        <taxon>Bacteria</taxon>
        <taxon>Pseudomonadati</taxon>
        <taxon>Pseudomonadota</taxon>
        <taxon>Alphaproteobacteria</taxon>
        <taxon>Hyphomicrobiales</taxon>
        <taxon>Rhizobiaceae</taxon>
        <taxon>Rhizobium/Agrobacterium group</taxon>
        <taxon>Rhizobium</taxon>
    </lineage>
</organism>
<dbReference type="OrthoDB" id="8163789at2"/>
<feature type="signal peptide" evidence="1">
    <location>
        <begin position="1"/>
        <end position="19"/>
    </location>
</feature>
<keyword evidence="3" id="KW-1185">Reference proteome</keyword>